<dbReference type="AlphaFoldDB" id="A0A3E5EQF5"/>
<dbReference type="EMBL" id="QSVB01000008">
    <property type="protein sequence ID" value="RGN91068.1"/>
    <property type="molecule type" value="Genomic_DNA"/>
</dbReference>
<feature type="region of interest" description="Disordered" evidence="1">
    <location>
        <begin position="289"/>
        <end position="309"/>
    </location>
</feature>
<organism evidence="2 3">
    <name type="scientific">Dorea formicigenerans</name>
    <dbReference type="NCBI Taxonomy" id="39486"/>
    <lineage>
        <taxon>Bacteria</taxon>
        <taxon>Bacillati</taxon>
        <taxon>Bacillota</taxon>
        <taxon>Clostridia</taxon>
        <taxon>Lachnospirales</taxon>
        <taxon>Lachnospiraceae</taxon>
        <taxon>Dorea</taxon>
    </lineage>
</organism>
<evidence type="ECO:0008006" key="4">
    <source>
        <dbReference type="Google" id="ProtNLM"/>
    </source>
</evidence>
<dbReference type="RefSeq" id="WP_117606570.1">
    <property type="nucleotide sequence ID" value="NZ_QRWS01000003.1"/>
</dbReference>
<evidence type="ECO:0000313" key="3">
    <source>
        <dbReference type="Proteomes" id="UP000260841"/>
    </source>
</evidence>
<protein>
    <recommendedName>
        <fullName evidence="4">Flagellar biosynthetic protein FliU</fullName>
    </recommendedName>
</protein>
<accession>A0A3E5EQF5</accession>
<name>A0A3E5EQF5_9FIRM</name>
<reference evidence="2 3" key="1">
    <citation type="submission" date="2018-08" db="EMBL/GenBank/DDBJ databases">
        <title>A genome reference for cultivated species of the human gut microbiota.</title>
        <authorList>
            <person name="Zou Y."/>
            <person name="Xue W."/>
            <person name="Luo G."/>
        </authorList>
    </citation>
    <scope>NUCLEOTIDE SEQUENCE [LARGE SCALE GENOMIC DNA]</scope>
    <source>
        <strain evidence="2 3">OM03-2</strain>
    </source>
</reference>
<dbReference type="Proteomes" id="UP000260841">
    <property type="component" value="Unassembled WGS sequence"/>
</dbReference>
<evidence type="ECO:0000313" key="2">
    <source>
        <dbReference type="EMBL" id="RGN91068.1"/>
    </source>
</evidence>
<gene>
    <name evidence="2" type="ORF">DXB36_09120</name>
</gene>
<comment type="caution">
    <text evidence="2">The sequence shown here is derived from an EMBL/GenBank/DDBJ whole genome shotgun (WGS) entry which is preliminary data.</text>
</comment>
<proteinExistence type="predicted"/>
<sequence length="430" mass="50903">MLCTIPDYYKEFSCIAADCEDTCCAGWQIVIDEKSKRRYAKAATGLNNIEKNLARELRRCVNWREGVFRQDTEKRCAFLNQDNLCRLYQMAGPDSLCRTCKMYPRHIEEFEGVREITLSLSCPEAARIILGKKNPVHFLSYEKPGEEDYGDFDLFFYSQLVDARESILKMLQDRSLSIHHRMALALAISHDMQAHVDRREMFSCEDIPKKYESETARKYTKERLEAFEKDETGRFEFAQKTFQYLYRLELLKENWLYVLMDADKLLYGGLASVYEDSVKSDAEQKGNAIQKSNAIQKGNTAQKGGEEQSEEDIDQLRYFVNLQEFELWKQEHMPDWDIMLEQMLVYFVFTYFCGAVYDGRIQAKMQVCVYSVYIIEEILRARWMENEKTLSMEEVVELTYRYSREVEHSDQNPERLEHFMEKNPWIRVKK</sequence>
<evidence type="ECO:0000256" key="1">
    <source>
        <dbReference type="SAM" id="MobiDB-lite"/>
    </source>
</evidence>
<dbReference type="NCBIfam" id="NF038110">
    <property type="entry name" value="Lys_methyl_FliB"/>
    <property type="match status" value="1"/>
</dbReference>
<feature type="compositionally biased region" description="Polar residues" evidence="1">
    <location>
        <begin position="289"/>
        <end position="302"/>
    </location>
</feature>